<dbReference type="GO" id="GO:0003677">
    <property type="term" value="F:DNA binding"/>
    <property type="evidence" value="ECO:0007669"/>
    <property type="project" value="UniProtKB-KW"/>
</dbReference>
<dbReference type="EMBL" id="JANJYJ010000002">
    <property type="protein sequence ID" value="KAK3225636.1"/>
    <property type="molecule type" value="Genomic_DNA"/>
</dbReference>
<evidence type="ECO:0000259" key="2">
    <source>
        <dbReference type="Pfam" id="PF05699"/>
    </source>
</evidence>
<evidence type="ECO:0000313" key="4">
    <source>
        <dbReference type="EMBL" id="KAK3225636.1"/>
    </source>
</evidence>
<accession>A0AAE0EER8</accession>
<organism evidence="4 5">
    <name type="scientific">Dipteronia sinensis</name>
    <dbReference type="NCBI Taxonomy" id="43782"/>
    <lineage>
        <taxon>Eukaryota</taxon>
        <taxon>Viridiplantae</taxon>
        <taxon>Streptophyta</taxon>
        <taxon>Embryophyta</taxon>
        <taxon>Tracheophyta</taxon>
        <taxon>Spermatophyta</taxon>
        <taxon>Magnoliopsida</taxon>
        <taxon>eudicotyledons</taxon>
        <taxon>Gunneridae</taxon>
        <taxon>Pentapetalae</taxon>
        <taxon>rosids</taxon>
        <taxon>malvids</taxon>
        <taxon>Sapindales</taxon>
        <taxon>Sapindaceae</taxon>
        <taxon>Hippocastanoideae</taxon>
        <taxon>Acereae</taxon>
        <taxon>Dipteronia</taxon>
    </lineage>
</organism>
<gene>
    <name evidence="4" type="ORF">Dsin_005498</name>
</gene>
<keyword evidence="5" id="KW-1185">Reference proteome</keyword>
<dbReference type="InterPro" id="IPR025525">
    <property type="entry name" value="hAT-like_transposase_RNase-H"/>
</dbReference>
<comment type="caution">
    <text evidence="4">The sequence shown here is derived from an EMBL/GenBank/DDBJ whole genome shotgun (WGS) entry which is preliminary data.</text>
</comment>
<dbReference type="AlphaFoldDB" id="A0AAE0EER8"/>
<dbReference type="InterPro" id="IPR052035">
    <property type="entry name" value="ZnF_BED_domain_contain"/>
</dbReference>
<dbReference type="Pfam" id="PF14372">
    <property type="entry name" value="hAT-like_RNase-H"/>
    <property type="match status" value="1"/>
</dbReference>
<dbReference type="Pfam" id="PF05699">
    <property type="entry name" value="Dimer_Tnp_hAT"/>
    <property type="match status" value="1"/>
</dbReference>
<dbReference type="GO" id="GO:0046983">
    <property type="term" value="F:protein dimerization activity"/>
    <property type="evidence" value="ECO:0007669"/>
    <property type="project" value="InterPro"/>
</dbReference>
<feature type="domain" description="hAT-like transposase RNase-H fold" evidence="3">
    <location>
        <begin position="203"/>
        <end position="245"/>
    </location>
</feature>
<evidence type="ECO:0000256" key="1">
    <source>
        <dbReference type="ARBA" id="ARBA00023125"/>
    </source>
</evidence>
<evidence type="ECO:0000259" key="3">
    <source>
        <dbReference type="Pfam" id="PF14372"/>
    </source>
</evidence>
<dbReference type="PANTHER" id="PTHR46481">
    <property type="entry name" value="ZINC FINGER BED DOMAIN-CONTAINING PROTEIN 4"/>
    <property type="match status" value="1"/>
</dbReference>
<keyword evidence="1" id="KW-0238">DNA-binding</keyword>
<feature type="domain" description="HAT C-terminal dimerisation" evidence="2">
    <location>
        <begin position="311"/>
        <end position="394"/>
    </location>
</feature>
<dbReference type="PANTHER" id="PTHR46481:SF8">
    <property type="entry name" value="ZINC FINGER BED DOMAIN-CONTAINING PROTEIN RICESLEEPER 1-LIKE"/>
    <property type="match status" value="1"/>
</dbReference>
<dbReference type="InterPro" id="IPR012337">
    <property type="entry name" value="RNaseH-like_sf"/>
</dbReference>
<evidence type="ECO:0000313" key="5">
    <source>
        <dbReference type="Proteomes" id="UP001281410"/>
    </source>
</evidence>
<protein>
    <recommendedName>
        <fullName evidence="6">Transposase</fullName>
    </recommendedName>
</protein>
<dbReference type="SUPFAM" id="SSF53098">
    <property type="entry name" value="Ribonuclease H-like"/>
    <property type="match status" value="1"/>
</dbReference>
<name>A0AAE0EER8_9ROSI</name>
<evidence type="ECO:0008006" key="6">
    <source>
        <dbReference type="Google" id="ProtNLM"/>
    </source>
</evidence>
<reference evidence="4" key="1">
    <citation type="journal article" date="2023" name="Plant J.">
        <title>Genome sequences and population genomics provide insights into the demographic history, inbreeding, and mutation load of two 'living fossil' tree species of Dipteronia.</title>
        <authorList>
            <person name="Feng Y."/>
            <person name="Comes H.P."/>
            <person name="Chen J."/>
            <person name="Zhu S."/>
            <person name="Lu R."/>
            <person name="Zhang X."/>
            <person name="Li P."/>
            <person name="Qiu J."/>
            <person name="Olsen K.M."/>
            <person name="Qiu Y."/>
        </authorList>
    </citation>
    <scope>NUCLEOTIDE SEQUENCE</scope>
    <source>
        <strain evidence="4">NBL</strain>
    </source>
</reference>
<sequence length="432" mass="49562">MVPDHKGETIGKIIESCLLDWGIEKVSTITVDNASANKVAIDYIKRKLKNWNGSKLVLGGNFLHVRCCAHIINLIVSEGLKDMNDSIVRIRNAVQCVRSSPSRLQKFKTCVEHKRIESKSMVILDVPTRWNSTYLMLSTALKFEKAFDRLLEEDGRYGLYFTECEDGGRKKIGPPNEDDWSHAKVFVQFLHVFYDITLKFSASLSVTSNMFFHELCSIATKLTTLANSQDYLLSEMVKKMTFDIKEILIQLYDCYKGVDNISSSDQVSSSIPLENEVDVGKTHENSDFRLERLKKFKKMKEKKDFVDLKNEVERYLIEFNERIDDENFDLLNWWNVNSSKYKILSQIAKDVFAIPVSTVASESVFSTGGRVLDPFRSSLTPKMVEILVCLQNWLRYSNICLDIAPTTDEMEFYDALETEIGMNTSLDDMVVR</sequence>
<dbReference type="InterPro" id="IPR008906">
    <property type="entry name" value="HATC_C_dom"/>
</dbReference>
<dbReference type="Proteomes" id="UP001281410">
    <property type="component" value="Unassembled WGS sequence"/>
</dbReference>
<proteinExistence type="predicted"/>